<evidence type="ECO:0000313" key="1">
    <source>
        <dbReference type="EMBL" id="GAA0587516.1"/>
    </source>
</evidence>
<organism evidence="1 2">
    <name type="scientific">Streptomyces crystallinus</name>
    <dbReference type="NCBI Taxonomy" id="68191"/>
    <lineage>
        <taxon>Bacteria</taxon>
        <taxon>Bacillati</taxon>
        <taxon>Actinomycetota</taxon>
        <taxon>Actinomycetes</taxon>
        <taxon>Kitasatosporales</taxon>
        <taxon>Streptomycetaceae</taxon>
        <taxon>Streptomyces</taxon>
    </lineage>
</organism>
<name>A0ABN1FBW7_9ACTN</name>
<protein>
    <submittedName>
        <fullName evidence="1">Uncharacterized protein</fullName>
    </submittedName>
</protein>
<dbReference type="SMART" id="SM00028">
    <property type="entry name" value="TPR"/>
    <property type="match status" value="5"/>
</dbReference>
<dbReference type="RefSeq" id="WP_344071601.1">
    <property type="nucleotide sequence ID" value="NZ_BAAACA010000009.1"/>
</dbReference>
<evidence type="ECO:0000313" key="2">
    <source>
        <dbReference type="Proteomes" id="UP001500668"/>
    </source>
</evidence>
<reference evidence="1 2" key="1">
    <citation type="journal article" date="2019" name="Int. J. Syst. Evol. Microbiol.">
        <title>The Global Catalogue of Microorganisms (GCM) 10K type strain sequencing project: providing services to taxonomists for standard genome sequencing and annotation.</title>
        <authorList>
            <consortium name="The Broad Institute Genomics Platform"/>
            <consortium name="The Broad Institute Genome Sequencing Center for Infectious Disease"/>
            <person name="Wu L."/>
            <person name="Ma J."/>
        </authorList>
    </citation>
    <scope>NUCLEOTIDE SEQUENCE [LARGE SCALE GENOMIC DNA]</scope>
    <source>
        <strain evidence="1 2">JCM 5067</strain>
    </source>
</reference>
<dbReference type="Proteomes" id="UP001500668">
    <property type="component" value="Unassembled WGS sequence"/>
</dbReference>
<comment type="caution">
    <text evidence="1">The sequence shown here is derived from an EMBL/GenBank/DDBJ whole genome shotgun (WGS) entry which is preliminary data.</text>
</comment>
<dbReference type="Gene3D" id="1.25.40.10">
    <property type="entry name" value="Tetratricopeptide repeat domain"/>
    <property type="match status" value="1"/>
</dbReference>
<dbReference type="EMBL" id="BAAACA010000009">
    <property type="protein sequence ID" value="GAA0587516.1"/>
    <property type="molecule type" value="Genomic_DNA"/>
</dbReference>
<keyword evidence="2" id="KW-1185">Reference proteome</keyword>
<proteinExistence type="predicted"/>
<dbReference type="SUPFAM" id="SSF48452">
    <property type="entry name" value="TPR-like"/>
    <property type="match status" value="1"/>
</dbReference>
<dbReference type="InterPro" id="IPR011990">
    <property type="entry name" value="TPR-like_helical_dom_sf"/>
</dbReference>
<dbReference type="InterPro" id="IPR019734">
    <property type="entry name" value="TPR_rpt"/>
</dbReference>
<gene>
    <name evidence="1" type="ORF">GCM10010394_15770</name>
</gene>
<sequence length="474" mass="49526">MTVAPVTSASWTGEALRLLDAPGPDRPELLLQQADALSLAGQLRDSRSVLREAATLLPADAWDARARLTASLARTEWLLGRYREALSLLRQELTHGAGRVAEAPRAGLYLAGAAVALRSFDLPAAVDWAERARVASDRTTNLPCLAEAQGMLALAHVQAGDNVGAAHHLDRALSALDSTEESADWLNTLVTIGWTQMFQGRYDAALHQIDRGLDVCRRTGRGTLLADLLEARAYVYLWLGRLDEAAACAQDALEAAALVGSDEPCSLAESALAAVHLWRGDAPGALRICQESLSRTSTDPGSRRATVTGLLGQALLLTGDPEGCVRAVLDGGGGPGLTGYEAPLRPLWFGVLTSAELARGDSAAAERWVRCAVAAVAPDGPPACAGFALLARAEVELFQQGGGAASTALRAADVFATARMPLYEVRARLIAGSAPAASRSRPDALAQLARARALATAAGAATLAQLAVDAYGRV</sequence>
<accession>A0ABN1FBW7</accession>